<comment type="caution">
    <text evidence="1">The sequence shown here is derived from an EMBL/GenBank/DDBJ whole genome shotgun (WGS) entry which is preliminary data.</text>
</comment>
<name>A0A4Y3RQQ9_9ACTN</name>
<dbReference type="EMBL" id="BJMN01000040">
    <property type="protein sequence ID" value="GEB60251.1"/>
    <property type="molecule type" value="Genomic_DNA"/>
</dbReference>
<evidence type="ECO:0000313" key="2">
    <source>
        <dbReference type="Proteomes" id="UP000315226"/>
    </source>
</evidence>
<evidence type="ECO:0000313" key="1">
    <source>
        <dbReference type="EMBL" id="GEB60251.1"/>
    </source>
</evidence>
<dbReference type="RefSeq" id="WP_229918532.1">
    <property type="nucleotide sequence ID" value="NZ_BJMN01000040.1"/>
</dbReference>
<gene>
    <name evidence="1" type="ORF">SGA01_58560</name>
</gene>
<organism evidence="1 2">
    <name type="scientific">Streptomyces gardneri</name>
    <dbReference type="NCBI Taxonomy" id="66892"/>
    <lineage>
        <taxon>Bacteria</taxon>
        <taxon>Bacillati</taxon>
        <taxon>Actinomycetota</taxon>
        <taxon>Actinomycetes</taxon>
        <taxon>Kitasatosporales</taxon>
        <taxon>Streptomycetaceae</taxon>
        <taxon>Streptomyces</taxon>
    </lineage>
</organism>
<dbReference type="InterPro" id="IPR040701">
    <property type="entry name" value="Bact_RF_family2"/>
</dbReference>
<dbReference type="Pfam" id="PF18844">
    <property type="entry name" value="baeRF_family2"/>
    <property type="match status" value="1"/>
</dbReference>
<reference evidence="1 2" key="1">
    <citation type="submission" date="2019-06" db="EMBL/GenBank/DDBJ databases">
        <title>Whole genome shotgun sequence of Streptomyces gardneri NBRC 12865.</title>
        <authorList>
            <person name="Hosoyama A."/>
            <person name="Uohara A."/>
            <person name="Ohji S."/>
            <person name="Ichikawa N."/>
        </authorList>
    </citation>
    <scope>NUCLEOTIDE SEQUENCE [LARGE SCALE GENOMIC DNA]</scope>
    <source>
        <strain evidence="1 2">NBRC 12865</strain>
    </source>
</reference>
<accession>A0A4Y3RQQ9</accession>
<sequence>MATWHRTAPRLGQRLDERARHADADADAVVVGGDEWACNVLVRRLPHALRDKVVRVGGRTPTDTGRALLEPQLDGVFRGRMAAHDRELVDIFVGRRALDGPVTEGLAATVAALQRGGVAGDGDLVGQGAEVDASVADVAAAGQGVGG</sequence>
<proteinExistence type="predicted"/>
<dbReference type="Proteomes" id="UP000315226">
    <property type="component" value="Unassembled WGS sequence"/>
</dbReference>
<keyword evidence="2" id="KW-1185">Reference proteome</keyword>
<dbReference type="AlphaFoldDB" id="A0A4Y3RQQ9"/>
<protein>
    <submittedName>
        <fullName evidence="1">Uncharacterized protein</fullName>
    </submittedName>
</protein>